<dbReference type="RefSeq" id="WP_023391409.1">
    <property type="nucleotide sequence ID" value="NZ_KI535340.1"/>
</dbReference>
<evidence type="ECO:0000313" key="2">
    <source>
        <dbReference type="Proteomes" id="UP000019050"/>
    </source>
</evidence>
<accession>W1Q6C0</accession>
<proteinExistence type="predicted"/>
<dbReference type="HOGENOM" id="CLU_115711_0_0_9"/>
<name>W1Q6C0_ABIDE</name>
<sequence>MFYKLGWLKPEPYTTTTQTNDTVTATTTHSETKTKTGISTDGEELQTFSYGELGSDALVKKGKDFVLRVYYGPKENAKGYGMTSHSAFNYVDPKEIAQKVEKGESYRLLDHWVQSISRYQKMLEKDPNARYPVAGVISYEGIKKLRINGQAVDKVKEYVDADGHTWYLWYFKDLKLKEDGNVVSFE</sequence>
<protein>
    <submittedName>
        <fullName evidence="1">Uncharacterized protein</fullName>
    </submittedName>
</protein>
<organism evidence="1 2">
    <name type="scientific">Abiotrophia defectiva ATCC 49176</name>
    <dbReference type="NCBI Taxonomy" id="592010"/>
    <lineage>
        <taxon>Bacteria</taxon>
        <taxon>Bacillati</taxon>
        <taxon>Bacillota</taxon>
        <taxon>Bacilli</taxon>
        <taxon>Lactobacillales</taxon>
        <taxon>Aerococcaceae</taxon>
        <taxon>Abiotrophia</taxon>
    </lineage>
</organism>
<dbReference type="AlphaFoldDB" id="W1Q6C0"/>
<dbReference type="GeneID" id="84816845"/>
<evidence type="ECO:0000313" key="1">
    <source>
        <dbReference type="EMBL" id="ESK66024.1"/>
    </source>
</evidence>
<comment type="caution">
    <text evidence="1">The sequence shown here is derived from an EMBL/GenBank/DDBJ whole genome shotgun (WGS) entry which is preliminary data.</text>
</comment>
<dbReference type="EMBL" id="ACIN03000004">
    <property type="protein sequence ID" value="ESK66024.1"/>
    <property type="molecule type" value="Genomic_DNA"/>
</dbReference>
<gene>
    <name evidence="1" type="ORF">GCWU000182_000758</name>
</gene>
<reference evidence="1" key="1">
    <citation type="submission" date="2013-06" db="EMBL/GenBank/DDBJ databases">
        <authorList>
            <person name="Weinstock G."/>
            <person name="Sodergren E."/>
            <person name="Clifton S."/>
            <person name="Fulton L."/>
            <person name="Fulton B."/>
            <person name="Courtney L."/>
            <person name="Fronick C."/>
            <person name="Harrison M."/>
            <person name="Strong C."/>
            <person name="Farmer C."/>
            <person name="Delahaunty K."/>
            <person name="Markovic C."/>
            <person name="Hall O."/>
            <person name="Minx P."/>
            <person name="Tomlinson C."/>
            <person name="Mitreva M."/>
            <person name="Nelson J."/>
            <person name="Hou S."/>
            <person name="Wollam A."/>
            <person name="Pepin K.H."/>
            <person name="Johnson M."/>
            <person name="Bhonagiri V."/>
            <person name="Nash W.E."/>
            <person name="Warren W."/>
            <person name="Chinwalla A."/>
            <person name="Mardis E.R."/>
            <person name="Wilson R.K."/>
        </authorList>
    </citation>
    <scope>NUCLEOTIDE SEQUENCE [LARGE SCALE GENOMIC DNA]</scope>
    <source>
        <strain evidence="1">ATCC 49176</strain>
    </source>
</reference>
<dbReference type="Proteomes" id="UP000019050">
    <property type="component" value="Unassembled WGS sequence"/>
</dbReference>
<dbReference type="STRING" id="592010.GCWU000182_000758"/>
<keyword evidence="2" id="KW-1185">Reference proteome</keyword>
<dbReference type="OrthoDB" id="2348386at2"/>